<protein>
    <submittedName>
        <fullName evidence="1">Uncharacterized protein</fullName>
    </submittedName>
</protein>
<proteinExistence type="predicted"/>
<gene>
    <name evidence="1" type="ORF">MEDL_59397</name>
</gene>
<comment type="caution">
    <text evidence="1">The sequence shown here is derived from an EMBL/GenBank/DDBJ whole genome shotgun (WGS) entry which is preliminary data.</text>
</comment>
<organism evidence="1 2">
    <name type="scientific">Mytilus edulis</name>
    <name type="common">Blue mussel</name>
    <dbReference type="NCBI Taxonomy" id="6550"/>
    <lineage>
        <taxon>Eukaryota</taxon>
        <taxon>Metazoa</taxon>
        <taxon>Spiralia</taxon>
        <taxon>Lophotrochozoa</taxon>
        <taxon>Mollusca</taxon>
        <taxon>Bivalvia</taxon>
        <taxon>Autobranchia</taxon>
        <taxon>Pteriomorphia</taxon>
        <taxon>Mytilida</taxon>
        <taxon>Mytiloidea</taxon>
        <taxon>Mytilidae</taxon>
        <taxon>Mytilinae</taxon>
        <taxon>Mytilus</taxon>
    </lineage>
</organism>
<dbReference type="OrthoDB" id="6153184at2759"/>
<sequence>MCELVEAIEGYHFKRSKAGLFYHYERLGVAETKQFNFNQLQLEHNKIYFVNFRIVNNLGYLSIINTQGVLLDITTPTTGEIHNASKDYLERVDCLSLIPELHRPDWIIQCKGINPNVKNHRLIVDGKGSKAVFNGMEPMTDLLYTRFNTYITANWDGFNDRESGLLGYTIYVGRDVCEDLIHPHHDPQKHFFEKSQWTHTAMIYPIPAPYETLLDGEYYITVRALNEVQYGGPLATTVCHTTPLTVDNSPPLVWEVYDIQYNEDTYNLTAKHNSSDPHSGLDYNDVCLGRTRRDCLEMRWTRFAITPNISLVRFLTDGVPVTVDLRTIGIADSAIIVDKTPPNAGVVMDGPIYGEDLMYTKYPDRICANWLHFYDPESGIGLYLVSVSSVKQINVTDIANLTEYSRKTHEACVELTLENYLEHGHTYYTTVWAFNGAVNQRNVSAISNGVTVDITKPVPGDVVDGNKTEFEDIQNLSESFQVVRDFVTFSNTTESAKWLNFHFEHKDRVKLILKTTNGALNSIINETDGYIVDLTPPKLIYLEMVLFSTKI</sequence>
<dbReference type="EMBL" id="CAJPWZ010002905">
    <property type="protein sequence ID" value="CAG2247495.1"/>
    <property type="molecule type" value="Genomic_DNA"/>
</dbReference>
<evidence type="ECO:0000313" key="1">
    <source>
        <dbReference type="EMBL" id="CAG2247495.1"/>
    </source>
</evidence>
<dbReference type="PANTHER" id="PTHR16897:SF2">
    <property type="entry name" value="OS03G0226600 PROTEIN"/>
    <property type="match status" value="1"/>
</dbReference>
<name>A0A8S3UTW5_MYTED</name>
<accession>A0A8S3UTW5</accession>
<dbReference type="Proteomes" id="UP000683360">
    <property type="component" value="Unassembled WGS sequence"/>
</dbReference>
<dbReference type="PANTHER" id="PTHR16897">
    <property type="entry name" value="OS10G0105400 PROTEIN"/>
    <property type="match status" value="1"/>
</dbReference>
<evidence type="ECO:0000313" key="2">
    <source>
        <dbReference type="Proteomes" id="UP000683360"/>
    </source>
</evidence>
<reference evidence="1" key="1">
    <citation type="submission" date="2021-03" db="EMBL/GenBank/DDBJ databases">
        <authorList>
            <person name="Bekaert M."/>
        </authorList>
    </citation>
    <scope>NUCLEOTIDE SEQUENCE</scope>
</reference>
<keyword evidence="2" id="KW-1185">Reference proteome</keyword>
<dbReference type="AlphaFoldDB" id="A0A8S3UTW5"/>